<dbReference type="Gene3D" id="3.30.70.20">
    <property type="match status" value="1"/>
</dbReference>
<dbReference type="InterPro" id="IPR052950">
    <property type="entry name" value="CISD"/>
</dbReference>
<proteinExistence type="predicted"/>
<reference evidence="6" key="1">
    <citation type="submission" date="2018-06" db="EMBL/GenBank/DDBJ databases">
        <authorList>
            <person name="Zhirakovskaya E."/>
        </authorList>
    </citation>
    <scope>NUCLEOTIDE SEQUENCE</scope>
</reference>
<organism evidence="6">
    <name type="scientific">hydrothermal vent metagenome</name>
    <dbReference type="NCBI Taxonomy" id="652676"/>
    <lineage>
        <taxon>unclassified sequences</taxon>
        <taxon>metagenomes</taxon>
        <taxon>ecological metagenomes</taxon>
    </lineage>
</organism>
<protein>
    <recommendedName>
        <fullName evidence="5">Iron-binding zinc finger CDGSH type domain-containing protein</fullName>
    </recommendedName>
</protein>
<dbReference type="AlphaFoldDB" id="A0A3B0U5P2"/>
<dbReference type="PANTHER" id="PTHR46491">
    <property type="entry name" value="CDGSH IRON SULFUR DOMAIN PROTEIN HOMOLOG"/>
    <property type="match status" value="1"/>
</dbReference>
<keyword evidence="3" id="KW-0408">Iron</keyword>
<name>A0A3B0U5P2_9ZZZZ</name>
<evidence type="ECO:0000259" key="5">
    <source>
        <dbReference type="SMART" id="SM00704"/>
    </source>
</evidence>
<dbReference type="Pfam" id="PF06902">
    <property type="entry name" value="Fer4_19"/>
    <property type="match status" value="1"/>
</dbReference>
<evidence type="ECO:0000313" key="6">
    <source>
        <dbReference type="EMBL" id="VAW20867.1"/>
    </source>
</evidence>
<dbReference type="PANTHER" id="PTHR46491:SF3">
    <property type="entry name" value="CDGSH IRON-SULFUR DOMAIN-CONTAINING PROTEIN 3, MITOCHONDRIAL"/>
    <property type="match status" value="1"/>
</dbReference>
<dbReference type="Gene3D" id="3.40.5.90">
    <property type="entry name" value="CDGSH iron-sulfur domain, mitoNEET-type"/>
    <property type="match status" value="2"/>
</dbReference>
<evidence type="ECO:0000256" key="1">
    <source>
        <dbReference type="ARBA" id="ARBA00022714"/>
    </source>
</evidence>
<keyword evidence="2" id="KW-0479">Metal-binding</keyword>
<dbReference type="Pfam" id="PF09360">
    <property type="entry name" value="zf-CDGSH"/>
    <property type="match status" value="2"/>
</dbReference>
<feature type="non-terminal residue" evidence="6">
    <location>
        <position position="1"/>
    </location>
</feature>
<dbReference type="GO" id="GO:0051537">
    <property type="term" value="F:2 iron, 2 sulfur cluster binding"/>
    <property type="evidence" value="ECO:0007669"/>
    <property type="project" value="UniProtKB-KW"/>
</dbReference>
<dbReference type="EMBL" id="UOEQ01000307">
    <property type="protein sequence ID" value="VAW20867.1"/>
    <property type="molecule type" value="Genomic_DNA"/>
</dbReference>
<evidence type="ECO:0000256" key="2">
    <source>
        <dbReference type="ARBA" id="ARBA00022723"/>
    </source>
</evidence>
<dbReference type="InterPro" id="IPR042216">
    <property type="entry name" value="MitoNEET_CISD"/>
</dbReference>
<feature type="domain" description="Iron-binding zinc finger CDGSH type" evidence="5">
    <location>
        <begin position="109"/>
        <end position="153"/>
    </location>
</feature>
<gene>
    <name evidence="6" type="ORF">MNBD_ALPHA11-2451</name>
</gene>
<keyword evidence="1" id="KW-0001">2Fe-2S</keyword>
<sequence>NIVLEKFKSNELQKITAKSKDMSMQRIEGKEVTIIFDGKKCIHARNCVLTQPNVFKAGVKGEWIFPDNASAEDIATLAQICPSGAIQYERVEGPNEAKPQVNTARVIENGPVVFRGDLVIDGKPAGTRATLCRCGKSKNKPYCDGSHVAANFVASGEITPKEAEPLEVRDGPLTITPRENASVLIEGNVEILSGSGAKITVRQKFGLCVCGASGNKPFCDGSHKKIDFKTG</sequence>
<dbReference type="InterPro" id="IPR010693">
    <property type="entry name" value="Divergent_4Fe-4S_mono-cluster"/>
</dbReference>
<dbReference type="InterPro" id="IPR018967">
    <property type="entry name" value="FeS-contain_CDGSH-typ"/>
</dbReference>
<evidence type="ECO:0000256" key="4">
    <source>
        <dbReference type="ARBA" id="ARBA00023014"/>
    </source>
</evidence>
<feature type="domain" description="Iron-binding zinc finger CDGSH type" evidence="5">
    <location>
        <begin position="192"/>
        <end position="229"/>
    </location>
</feature>
<dbReference type="GO" id="GO:0046872">
    <property type="term" value="F:metal ion binding"/>
    <property type="evidence" value="ECO:0007669"/>
    <property type="project" value="UniProtKB-KW"/>
</dbReference>
<dbReference type="SMART" id="SM00704">
    <property type="entry name" value="ZnF_CDGSH"/>
    <property type="match status" value="2"/>
</dbReference>
<keyword evidence="4" id="KW-0411">Iron-sulfur</keyword>
<evidence type="ECO:0000256" key="3">
    <source>
        <dbReference type="ARBA" id="ARBA00023004"/>
    </source>
</evidence>
<accession>A0A3B0U5P2</accession>
<dbReference type="GO" id="GO:0005737">
    <property type="term" value="C:cytoplasm"/>
    <property type="evidence" value="ECO:0007669"/>
    <property type="project" value="UniProtKB-ARBA"/>
</dbReference>